<gene>
    <name evidence="1" type="ORF">RRG08_039222</name>
</gene>
<sequence length="597" mass="64052">MYRKPRLALNDPWAYHCTSYSLLHPLPPLSVASTLFASPSHVHFSPPSSPAPFCRLYSVCFSLSCPLLSSLLSRPFLSPLLCLLLPLMSTSLLPSLPPLSVASTLFASPSHVHFSPPSSPALFCRLYSVCFSLSCPLLSSLLCRPFLSSLLCLLLPLMSTSLLHPLPPLSVASTLFASPSHVHFSPSLLSRPFLSPLLCLLLPLMSTSLLPPLPPLSVASTLFASPSHVHFSPPFSPAPFCRLYSVCFSLSCPLLSSLLSRPFLSPLLCLLLPLMSTSLLHPLPPLSVASTLFASPSHVHFSPPSSPAPFCRLYSVCFSLSCPLLSSLLSRPFLSPLLCLLLPLMSTSLLPPLPPLSVASTLFASPSHVHFSPPSSPAPFCRLYSVCFSLSCPLLSSLLCRPFSVVSTLFASPSHVHFSPPSSPAPFCRLYSVCFSLSCPLLSSILSRPFSVASTLFASPSHVHFSPPSSPPLSVASTLFASPSHVHFSPPSSPAPFCRLYSVCFSLSCPLLSSILSRPFLSPLLCLLLPLMSTSLLPPLPPLSVASTLFASPSHVHFSPPSSPPLSVVSTLFASRSHVYFSPPSYKSRKFSLYKVI</sequence>
<comment type="caution">
    <text evidence="1">The sequence shown here is derived from an EMBL/GenBank/DDBJ whole genome shotgun (WGS) entry which is preliminary data.</text>
</comment>
<evidence type="ECO:0000313" key="2">
    <source>
        <dbReference type="Proteomes" id="UP001283361"/>
    </source>
</evidence>
<reference evidence="1" key="1">
    <citation type="journal article" date="2023" name="G3 (Bethesda)">
        <title>A reference genome for the long-term kleptoplast-retaining sea slug Elysia crispata morphotype clarki.</title>
        <authorList>
            <person name="Eastman K.E."/>
            <person name="Pendleton A.L."/>
            <person name="Shaikh M.A."/>
            <person name="Suttiyut T."/>
            <person name="Ogas R."/>
            <person name="Tomko P."/>
            <person name="Gavelis G."/>
            <person name="Widhalm J.R."/>
            <person name="Wisecaver J.H."/>
        </authorList>
    </citation>
    <scope>NUCLEOTIDE SEQUENCE</scope>
    <source>
        <strain evidence="1">ECLA1</strain>
    </source>
</reference>
<organism evidence="1 2">
    <name type="scientific">Elysia crispata</name>
    <name type="common">lettuce slug</name>
    <dbReference type="NCBI Taxonomy" id="231223"/>
    <lineage>
        <taxon>Eukaryota</taxon>
        <taxon>Metazoa</taxon>
        <taxon>Spiralia</taxon>
        <taxon>Lophotrochozoa</taxon>
        <taxon>Mollusca</taxon>
        <taxon>Gastropoda</taxon>
        <taxon>Heterobranchia</taxon>
        <taxon>Euthyneura</taxon>
        <taxon>Panpulmonata</taxon>
        <taxon>Sacoglossa</taxon>
        <taxon>Placobranchoidea</taxon>
        <taxon>Plakobranchidae</taxon>
        <taxon>Elysia</taxon>
    </lineage>
</organism>
<keyword evidence="2" id="KW-1185">Reference proteome</keyword>
<evidence type="ECO:0000313" key="1">
    <source>
        <dbReference type="EMBL" id="KAK3793417.1"/>
    </source>
</evidence>
<name>A0AAE1ASY6_9GAST</name>
<dbReference type="EMBL" id="JAWDGP010001251">
    <property type="protein sequence ID" value="KAK3793417.1"/>
    <property type="molecule type" value="Genomic_DNA"/>
</dbReference>
<protein>
    <submittedName>
        <fullName evidence="1">Uncharacterized protein</fullName>
    </submittedName>
</protein>
<proteinExistence type="predicted"/>
<accession>A0AAE1ASY6</accession>
<dbReference type="Proteomes" id="UP001283361">
    <property type="component" value="Unassembled WGS sequence"/>
</dbReference>
<dbReference type="AlphaFoldDB" id="A0AAE1ASY6"/>